<dbReference type="AlphaFoldDB" id="A0A177CG96"/>
<sequence length="149" mass="16394">MRGDARFVSRGLGILSCSRRQAHAAVHDGARAAGICADEIPALDMPSCVKTLNSHNCEGQRERASYPRSLGIVLSHAASSQQWYANASSRAPRIHPRLDALTLPPSSSAYTRLPYVVCRDRKYPPIVGSLFIRFHDCVLGMQEEMLSRS</sequence>
<gene>
    <name evidence="1" type="ORF">CC84DRAFT_737699</name>
</gene>
<dbReference type="GeneID" id="28770726"/>
<keyword evidence="2" id="KW-1185">Reference proteome</keyword>
<evidence type="ECO:0000313" key="2">
    <source>
        <dbReference type="Proteomes" id="UP000077069"/>
    </source>
</evidence>
<dbReference type="RefSeq" id="XP_018036213.1">
    <property type="nucleotide sequence ID" value="XM_018187240.1"/>
</dbReference>
<reference evidence="1 2" key="1">
    <citation type="submission" date="2016-05" db="EMBL/GenBank/DDBJ databases">
        <title>Comparative analysis of secretome profiles of manganese(II)-oxidizing ascomycete fungi.</title>
        <authorList>
            <consortium name="DOE Joint Genome Institute"/>
            <person name="Zeiner C.A."/>
            <person name="Purvine S.O."/>
            <person name="Zink E.M."/>
            <person name="Wu S."/>
            <person name="Pasa-Tolic L."/>
            <person name="Chaput D.L."/>
            <person name="Haridas S."/>
            <person name="Grigoriev I.V."/>
            <person name="Santelli C.M."/>
            <person name="Hansel C.M."/>
        </authorList>
    </citation>
    <scope>NUCLEOTIDE SEQUENCE [LARGE SCALE GENOMIC DNA]</scope>
    <source>
        <strain evidence="1 2">AP3s5-JAC2a</strain>
    </source>
</reference>
<organism evidence="1 2">
    <name type="scientific">Paraphaeosphaeria sporulosa</name>
    <dbReference type="NCBI Taxonomy" id="1460663"/>
    <lineage>
        <taxon>Eukaryota</taxon>
        <taxon>Fungi</taxon>
        <taxon>Dikarya</taxon>
        <taxon>Ascomycota</taxon>
        <taxon>Pezizomycotina</taxon>
        <taxon>Dothideomycetes</taxon>
        <taxon>Pleosporomycetidae</taxon>
        <taxon>Pleosporales</taxon>
        <taxon>Massarineae</taxon>
        <taxon>Didymosphaeriaceae</taxon>
        <taxon>Paraphaeosphaeria</taxon>
    </lineage>
</organism>
<proteinExistence type="predicted"/>
<name>A0A177CG96_9PLEO</name>
<dbReference type="InParanoid" id="A0A177CG96"/>
<accession>A0A177CG96</accession>
<dbReference type="EMBL" id="KV441552">
    <property type="protein sequence ID" value="OAG05848.1"/>
    <property type="molecule type" value="Genomic_DNA"/>
</dbReference>
<protein>
    <submittedName>
        <fullName evidence="1">Uncharacterized protein</fullName>
    </submittedName>
</protein>
<evidence type="ECO:0000313" key="1">
    <source>
        <dbReference type="EMBL" id="OAG05848.1"/>
    </source>
</evidence>
<dbReference type="Proteomes" id="UP000077069">
    <property type="component" value="Unassembled WGS sequence"/>
</dbReference>